<dbReference type="EMBL" id="QZCH01000004">
    <property type="protein sequence ID" value="RJG49460.1"/>
    <property type="molecule type" value="Genomic_DNA"/>
</dbReference>
<reference evidence="2 3" key="1">
    <citation type="submission" date="2018-09" db="EMBL/GenBank/DDBJ databases">
        <authorList>
            <person name="Wang F."/>
        </authorList>
    </citation>
    <scope>NUCLEOTIDE SEQUENCE [LARGE SCALE GENOMIC DNA]</scope>
    <source>
        <strain evidence="2 3">PLHSC7-2</strain>
    </source>
</reference>
<dbReference type="Pfam" id="PF13439">
    <property type="entry name" value="Glyco_transf_4"/>
    <property type="match status" value="1"/>
</dbReference>
<keyword evidence="3" id="KW-1185">Reference proteome</keyword>
<dbReference type="Pfam" id="PF13692">
    <property type="entry name" value="Glyco_trans_1_4"/>
    <property type="match status" value="1"/>
</dbReference>
<proteinExistence type="predicted"/>
<evidence type="ECO:0000313" key="3">
    <source>
        <dbReference type="Proteomes" id="UP000283255"/>
    </source>
</evidence>
<dbReference type="NCBIfam" id="TIGR03088">
    <property type="entry name" value="stp2"/>
    <property type="match status" value="1"/>
</dbReference>
<dbReference type="SUPFAM" id="SSF53756">
    <property type="entry name" value="UDP-Glycosyltransferase/glycogen phosphorylase"/>
    <property type="match status" value="1"/>
</dbReference>
<dbReference type="RefSeq" id="WP_119909795.1">
    <property type="nucleotide sequence ID" value="NZ_QZCH01000004.1"/>
</dbReference>
<feature type="domain" description="Glycosyltransferase subfamily 4-like N-terminal" evidence="1">
    <location>
        <begin position="29"/>
        <end position="186"/>
    </location>
</feature>
<gene>
    <name evidence="2" type="ORF">D1Z90_05750</name>
</gene>
<dbReference type="GO" id="GO:0016757">
    <property type="term" value="F:glycosyltransferase activity"/>
    <property type="evidence" value="ECO:0007669"/>
    <property type="project" value="TreeGrafter"/>
</dbReference>
<evidence type="ECO:0000259" key="1">
    <source>
        <dbReference type="Pfam" id="PF13439"/>
    </source>
</evidence>
<organism evidence="2 3">
    <name type="scientific">Motilimonas pumila</name>
    <dbReference type="NCBI Taxonomy" id="2303987"/>
    <lineage>
        <taxon>Bacteria</taxon>
        <taxon>Pseudomonadati</taxon>
        <taxon>Pseudomonadota</taxon>
        <taxon>Gammaproteobacteria</taxon>
        <taxon>Alteromonadales</taxon>
        <taxon>Alteromonadales genera incertae sedis</taxon>
        <taxon>Motilimonas</taxon>
    </lineage>
</organism>
<dbReference type="PANTHER" id="PTHR45947">
    <property type="entry name" value="SULFOQUINOVOSYL TRANSFERASE SQD2"/>
    <property type="match status" value="1"/>
</dbReference>
<dbReference type="OrthoDB" id="9775208at2"/>
<dbReference type="AlphaFoldDB" id="A0A418YH96"/>
<dbReference type="PANTHER" id="PTHR45947:SF14">
    <property type="entry name" value="SLL1723 PROTEIN"/>
    <property type="match status" value="1"/>
</dbReference>
<protein>
    <submittedName>
        <fullName evidence="2">TIGR03088 family PEP-CTERM/XrtA system glycosyltransferase</fullName>
    </submittedName>
</protein>
<dbReference type="InterPro" id="IPR017522">
    <property type="entry name" value="Sugar_tfrase_PEP-CTERM_Stp2"/>
</dbReference>
<name>A0A418YH96_9GAMM</name>
<dbReference type="InterPro" id="IPR028098">
    <property type="entry name" value="Glyco_trans_4-like_N"/>
</dbReference>
<comment type="caution">
    <text evidence="2">The sequence shown here is derived from an EMBL/GenBank/DDBJ whole genome shotgun (WGS) entry which is preliminary data.</text>
</comment>
<dbReference type="InterPro" id="IPR050194">
    <property type="entry name" value="Glycosyltransferase_grp1"/>
</dbReference>
<sequence length="404" mass="45262">MSNSEISPCVTEVRTKPIIMHLVYRFYAGGLENGMVNIINHMAPEQVEHVIVCLTDHDDFIDRIEPEIQVFDLHKKPGVDASVFYRFAKLLRQIQPDIVHSRNLATLELQWVAALTSKAIRCHGEHGWDIADLTGGNKKYRYLRRLTATHLAAIVALSAHTHDYLRRLVGIPERKLHQICNGVDHHKFSPFNTASHVADTDRVTFGTVGRLAQVKNQRLLIEAFAQLLPLATASQNLRLVLVGEGECRSELQALIERLKIGPQVELVGEQTDVAHWINQFSVFVLPSLAEGICNTILEAMACAKPVIATRVGGNDELVKDGETGVLVPSDDVTQLCQAMQGYLLSPERINRHGLQGRCEVESRFTLPIMVSKYQRLYGDLLEQNHQIAMAQQLSHREAQQKVSS</sequence>
<dbReference type="Gene3D" id="3.40.50.2000">
    <property type="entry name" value="Glycogen Phosphorylase B"/>
    <property type="match status" value="2"/>
</dbReference>
<evidence type="ECO:0000313" key="2">
    <source>
        <dbReference type="EMBL" id="RJG49460.1"/>
    </source>
</evidence>
<keyword evidence="2" id="KW-0808">Transferase</keyword>
<dbReference type="Proteomes" id="UP000283255">
    <property type="component" value="Unassembled WGS sequence"/>
</dbReference>
<dbReference type="CDD" id="cd03801">
    <property type="entry name" value="GT4_PimA-like"/>
    <property type="match status" value="1"/>
</dbReference>
<accession>A0A418YH96</accession>
<reference evidence="2 3" key="2">
    <citation type="submission" date="2019-01" db="EMBL/GenBank/DDBJ databases">
        <title>Motilimonas pumilus sp. nov., isolated from the gut of sea cucumber (Apostichopus japonicus).</title>
        <authorList>
            <person name="Wang F.-Q."/>
            <person name="Ren L.-H."/>
            <person name="Lin Y.-W."/>
            <person name="Sun G.-H."/>
            <person name="Du Z.-J."/>
            <person name="Zhao J.-X."/>
            <person name="Liu X.-J."/>
            <person name="Liu L.-J."/>
        </authorList>
    </citation>
    <scope>NUCLEOTIDE SEQUENCE [LARGE SCALE GENOMIC DNA]</scope>
    <source>
        <strain evidence="2 3">PLHSC7-2</strain>
    </source>
</reference>